<dbReference type="SMART" id="SM00054">
    <property type="entry name" value="EFh"/>
    <property type="match status" value="3"/>
</dbReference>
<dbReference type="InterPro" id="IPR050145">
    <property type="entry name" value="Centrin_CML-like"/>
</dbReference>
<evidence type="ECO:0000313" key="5">
    <source>
        <dbReference type="EMBL" id="KAK3766004.1"/>
    </source>
</evidence>
<dbReference type="GO" id="GO:0005509">
    <property type="term" value="F:calcium ion binding"/>
    <property type="evidence" value="ECO:0007669"/>
    <property type="project" value="InterPro"/>
</dbReference>
<evidence type="ECO:0000259" key="4">
    <source>
        <dbReference type="PROSITE" id="PS50222"/>
    </source>
</evidence>
<dbReference type="InterPro" id="IPR002048">
    <property type="entry name" value="EF_hand_dom"/>
</dbReference>
<dbReference type="AlphaFoldDB" id="A0AAE1DCU5"/>
<proteinExistence type="predicted"/>
<evidence type="ECO:0000256" key="2">
    <source>
        <dbReference type="ARBA" id="ARBA00022837"/>
    </source>
</evidence>
<protein>
    <recommendedName>
        <fullName evidence="4">EF-hand domain-containing protein</fullName>
    </recommendedName>
</protein>
<dbReference type="FunFam" id="1.10.238.10:FF:000001">
    <property type="entry name" value="Calmodulin 1"/>
    <property type="match status" value="1"/>
</dbReference>
<dbReference type="Gene3D" id="1.10.238.10">
    <property type="entry name" value="EF-hand"/>
    <property type="match status" value="2"/>
</dbReference>
<evidence type="ECO:0000256" key="1">
    <source>
        <dbReference type="ARBA" id="ARBA00022737"/>
    </source>
</evidence>
<feature type="domain" description="EF-hand" evidence="4">
    <location>
        <begin position="81"/>
        <end position="116"/>
    </location>
</feature>
<dbReference type="CDD" id="cd00051">
    <property type="entry name" value="EFh"/>
    <property type="match status" value="1"/>
</dbReference>
<dbReference type="EMBL" id="JAWDGP010004263">
    <property type="protein sequence ID" value="KAK3766004.1"/>
    <property type="molecule type" value="Genomic_DNA"/>
</dbReference>
<dbReference type="InterPro" id="IPR011992">
    <property type="entry name" value="EF-hand-dom_pair"/>
</dbReference>
<accession>A0AAE1DCU5</accession>
<dbReference type="InterPro" id="IPR018247">
    <property type="entry name" value="EF_Hand_1_Ca_BS"/>
</dbReference>
<keyword evidence="6" id="KW-1185">Reference proteome</keyword>
<name>A0AAE1DCU5_9GAST</name>
<reference evidence="5" key="1">
    <citation type="journal article" date="2023" name="G3 (Bethesda)">
        <title>A reference genome for the long-term kleptoplast-retaining sea slug Elysia crispata morphotype clarki.</title>
        <authorList>
            <person name="Eastman K.E."/>
            <person name="Pendleton A.L."/>
            <person name="Shaikh M.A."/>
            <person name="Suttiyut T."/>
            <person name="Ogas R."/>
            <person name="Tomko P."/>
            <person name="Gavelis G."/>
            <person name="Widhalm J.R."/>
            <person name="Wisecaver J.H."/>
        </authorList>
    </citation>
    <scope>NUCLEOTIDE SEQUENCE</scope>
    <source>
        <strain evidence="5">ECLA1</strain>
    </source>
</reference>
<feature type="domain" description="EF-hand" evidence="4">
    <location>
        <begin position="117"/>
        <end position="152"/>
    </location>
</feature>
<keyword evidence="3" id="KW-0514">Muscle protein</keyword>
<evidence type="ECO:0000256" key="3">
    <source>
        <dbReference type="ARBA" id="ARBA00023179"/>
    </source>
</evidence>
<organism evidence="5 6">
    <name type="scientific">Elysia crispata</name>
    <name type="common">lettuce slug</name>
    <dbReference type="NCBI Taxonomy" id="231223"/>
    <lineage>
        <taxon>Eukaryota</taxon>
        <taxon>Metazoa</taxon>
        <taxon>Spiralia</taxon>
        <taxon>Lophotrochozoa</taxon>
        <taxon>Mollusca</taxon>
        <taxon>Gastropoda</taxon>
        <taxon>Heterobranchia</taxon>
        <taxon>Euthyneura</taxon>
        <taxon>Panpulmonata</taxon>
        <taxon>Sacoglossa</taxon>
        <taxon>Placobranchoidea</taxon>
        <taxon>Plakobranchidae</taxon>
        <taxon>Elysia</taxon>
    </lineage>
</organism>
<dbReference type="PROSITE" id="PS50222">
    <property type="entry name" value="EF_HAND_2"/>
    <property type="match status" value="3"/>
</dbReference>
<dbReference type="PANTHER" id="PTHR23050">
    <property type="entry name" value="CALCIUM BINDING PROTEIN"/>
    <property type="match status" value="1"/>
</dbReference>
<feature type="domain" description="EF-hand" evidence="4">
    <location>
        <begin position="44"/>
        <end position="79"/>
    </location>
</feature>
<sequence length="152" mass="16884">MPQKTNKSFEEKCTLFFKEANGGDPITVGQLAAVIRKACPSFQGSDQDIAQMFLAVDADNDRTVSWEEFTEALFAKDISEVTRAELEEAFKKLDKDGSGALSSEEIKTLMAELEIPVEGDTLEKIMFEADTGKDGTVNINEFFKLFKDLNLV</sequence>
<dbReference type="Pfam" id="PF13833">
    <property type="entry name" value="EF-hand_8"/>
    <property type="match status" value="1"/>
</dbReference>
<comment type="caution">
    <text evidence="5">The sequence shown here is derived from an EMBL/GenBank/DDBJ whole genome shotgun (WGS) entry which is preliminary data.</text>
</comment>
<dbReference type="Proteomes" id="UP001283361">
    <property type="component" value="Unassembled WGS sequence"/>
</dbReference>
<gene>
    <name evidence="5" type="ORF">RRG08_002247</name>
</gene>
<keyword evidence="2" id="KW-0106">Calcium</keyword>
<dbReference type="SUPFAM" id="SSF47473">
    <property type="entry name" value="EF-hand"/>
    <property type="match status" value="1"/>
</dbReference>
<keyword evidence="1" id="KW-0677">Repeat</keyword>
<evidence type="ECO:0000313" key="6">
    <source>
        <dbReference type="Proteomes" id="UP001283361"/>
    </source>
</evidence>
<dbReference type="PROSITE" id="PS00018">
    <property type="entry name" value="EF_HAND_1"/>
    <property type="match status" value="2"/>
</dbReference>
<dbReference type="Pfam" id="PF13499">
    <property type="entry name" value="EF-hand_7"/>
    <property type="match status" value="1"/>
</dbReference>